<dbReference type="Proteomes" id="UP001147830">
    <property type="component" value="Unassembled WGS sequence"/>
</dbReference>
<keyword evidence="1 3" id="KW-0328">Glycosyltransferase</keyword>
<dbReference type="CDD" id="cd09010">
    <property type="entry name" value="MTAP_SsMTAPII_like_MTIP"/>
    <property type="match status" value="1"/>
</dbReference>
<evidence type="ECO:0000256" key="1">
    <source>
        <dbReference type="ARBA" id="ARBA00022676"/>
    </source>
</evidence>
<dbReference type="RefSeq" id="WP_260975605.1">
    <property type="nucleotide sequence ID" value="NZ_JAOANI010000014.1"/>
</dbReference>
<dbReference type="PROSITE" id="PS01240">
    <property type="entry name" value="PNP_MTAP_2"/>
    <property type="match status" value="1"/>
</dbReference>
<comment type="caution">
    <text evidence="5">The sequence shown here is derived from an EMBL/GenBank/DDBJ whole genome shotgun (WGS) entry which is preliminary data.</text>
</comment>
<feature type="site" description="Important for substrate specificity" evidence="3">
    <location>
        <position position="169"/>
    </location>
</feature>
<sequence length="248" mass="26579">MNFEKIAIIGGTGLTQLEGPEITASHDMNTALGKPSGAVQEGRWSDKTVLFLARHGHPHAVPPHKINYRANLLALQEQGAQAIIAVNAVGGIHPAMQSGAISVPHQVVDYTWGRESTFFDGEFRPLDHIDLTYPYDESLRQALISAAADITLPVCDFGVYAATQGPRLETIAEINRLEKDGCDLVGMTGMPEAALARELGIPYASVCLVVNPAAGKSEGEITMDEIRAVLSGGMQQVRDLLAATLKRI</sequence>
<dbReference type="PANTHER" id="PTHR42679:SF2">
    <property type="entry name" value="S-METHYL-5'-THIOADENOSINE PHOSPHORYLASE"/>
    <property type="match status" value="1"/>
</dbReference>
<evidence type="ECO:0000256" key="3">
    <source>
        <dbReference type="HAMAP-Rule" id="MF_01963"/>
    </source>
</evidence>
<feature type="binding site" evidence="3">
    <location>
        <begin position="211"/>
        <end position="213"/>
    </location>
    <ligand>
        <name>substrate</name>
    </ligand>
</feature>
<feature type="binding site" evidence="3">
    <location>
        <begin position="54"/>
        <end position="55"/>
    </location>
    <ligand>
        <name>phosphate</name>
        <dbReference type="ChEBI" id="CHEBI:43474"/>
    </ligand>
</feature>
<feature type="binding site" evidence="3">
    <location>
        <position position="188"/>
    </location>
    <ligand>
        <name>phosphate</name>
        <dbReference type="ChEBI" id="CHEBI:43474"/>
    </ligand>
</feature>
<comment type="similarity">
    <text evidence="3">Belongs to the PNP/MTAP phosphorylase family. MTAP subfamily.</text>
</comment>
<comment type="catalytic activity">
    <reaction evidence="3">
        <text>S-methyl-5'-thioinosine + phosphate = 5-(methylsulfanyl)-alpha-D-ribose 1-phosphate + hypoxanthine</text>
        <dbReference type="Rhea" id="RHEA:30643"/>
        <dbReference type="ChEBI" id="CHEBI:17368"/>
        <dbReference type="ChEBI" id="CHEBI:43474"/>
        <dbReference type="ChEBI" id="CHEBI:48595"/>
        <dbReference type="ChEBI" id="CHEBI:58533"/>
        <dbReference type="EC" id="2.4.2.44"/>
    </reaction>
</comment>
<reference evidence="5" key="1">
    <citation type="journal article" date="2022" name="Front. Microbiol.">
        <title>Genome-based taxonomic rearrangement of Oceanobacter-related bacteria including the description of Thalassolituus hydrocarbonoclasticus sp. nov. and Thalassolituus pacificus sp. nov. and emended description of the genus Thalassolituus.</title>
        <authorList>
            <person name="Dong C."/>
            <person name="Wei L."/>
            <person name="Wang J."/>
            <person name="Lai Q."/>
            <person name="Huang Z."/>
            <person name="Shao Z."/>
        </authorList>
    </citation>
    <scope>NUCLEOTIDE SEQUENCE</scope>
    <source>
        <strain evidence="5">59MF3M-4</strain>
    </source>
</reference>
<dbReference type="EC" id="2.4.2.44" evidence="3"/>
<dbReference type="GO" id="GO:0005829">
    <property type="term" value="C:cytosol"/>
    <property type="evidence" value="ECO:0007669"/>
    <property type="project" value="TreeGrafter"/>
</dbReference>
<comment type="function">
    <text evidence="3">Catalyzes the reversible phosphorylation of S-methyl-5'-thioinosine (MTI) to hypoxanthine and 5-methylthioribose-1-phosphate. Involved in the breakdown of S-methyl-5'-thioadenosine (MTA), a major by-product of polyamine biosynthesis. Catabolism of (MTA) occurs via deamination to MTI and phosphorolysis to hypoxanthine.</text>
</comment>
<feature type="site" description="Important for substrate specificity" evidence="3">
    <location>
        <position position="223"/>
    </location>
</feature>
<comment type="miscellaneous">
    <text evidence="3">Although this enzyme belongs to the family of MTA phosphorylases based on sequence homology, it has been shown that conserved amino acid substitutions in the substrate binding pocket convert the substrate specificity of this enzyme from 6-aminopurines to 6-oxopurines.</text>
</comment>
<name>A0A9X2WE87_9GAMM</name>
<dbReference type="Pfam" id="PF01048">
    <property type="entry name" value="PNP_UDP_1"/>
    <property type="match status" value="1"/>
</dbReference>
<protein>
    <recommendedName>
        <fullName evidence="3">Probable S-methyl-5'-thioinosine phosphorylase</fullName>
        <ecNumber evidence="3">2.4.2.44</ecNumber>
    </recommendedName>
    <alternativeName>
        <fullName evidence="3">5'-methylthioinosine phosphorylase</fullName>
        <shortName evidence="3">MTI phosphorylase</shortName>
        <shortName evidence="3">MTIP</shortName>
    </alternativeName>
</protein>
<reference evidence="5" key="2">
    <citation type="submission" date="2022-08" db="EMBL/GenBank/DDBJ databases">
        <authorList>
            <person name="Dong C."/>
        </authorList>
    </citation>
    <scope>NUCLEOTIDE SEQUENCE</scope>
    <source>
        <strain evidence="5">59MF3M-4</strain>
    </source>
</reference>
<dbReference type="HAMAP" id="MF_01963">
    <property type="entry name" value="MTAP"/>
    <property type="match status" value="1"/>
</dbReference>
<dbReference type="PANTHER" id="PTHR42679">
    <property type="entry name" value="S-METHYL-5'-THIOADENOSINE PHOSPHORYLASE"/>
    <property type="match status" value="1"/>
</dbReference>
<dbReference type="AlphaFoldDB" id="A0A9X2WE87"/>
<evidence type="ECO:0000256" key="2">
    <source>
        <dbReference type="ARBA" id="ARBA00022679"/>
    </source>
</evidence>
<dbReference type="GO" id="GO:0019509">
    <property type="term" value="P:L-methionine salvage from methylthioadenosine"/>
    <property type="evidence" value="ECO:0007669"/>
    <property type="project" value="TreeGrafter"/>
</dbReference>
<gene>
    <name evidence="5" type="ORF">NYR02_06775</name>
</gene>
<evidence type="ECO:0000313" key="6">
    <source>
        <dbReference type="Proteomes" id="UP001147830"/>
    </source>
</evidence>
<evidence type="ECO:0000259" key="4">
    <source>
        <dbReference type="Pfam" id="PF01048"/>
    </source>
</evidence>
<dbReference type="NCBIfam" id="NF006599">
    <property type="entry name" value="PRK09136.1"/>
    <property type="match status" value="1"/>
</dbReference>
<evidence type="ECO:0000313" key="5">
    <source>
        <dbReference type="EMBL" id="MCT7358718.1"/>
    </source>
</evidence>
<dbReference type="Gene3D" id="3.40.50.1580">
    <property type="entry name" value="Nucleoside phosphorylase domain"/>
    <property type="match status" value="1"/>
</dbReference>
<dbReference type="EMBL" id="JAOANI010000014">
    <property type="protein sequence ID" value="MCT7358718.1"/>
    <property type="molecule type" value="Genomic_DNA"/>
</dbReference>
<keyword evidence="3" id="KW-0660">Purine salvage</keyword>
<dbReference type="SUPFAM" id="SSF53167">
    <property type="entry name" value="Purine and uridine phosphorylases"/>
    <property type="match status" value="1"/>
</dbReference>
<dbReference type="InterPro" id="IPR010044">
    <property type="entry name" value="MTAP"/>
</dbReference>
<dbReference type="InterPro" id="IPR035994">
    <property type="entry name" value="Nucleoside_phosphorylase_sf"/>
</dbReference>
<dbReference type="InterPro" id="IPR000845">
    <property type="entry name" value="Nucleoside_phosphorylase_d"/>
</dbReference>
<dbReference type="GO" id="GO:0006166">
    <property type="term" value="P:purine ribonucleoside salvage"/>
    <property type="evidence" value="ECO:0007669"/>
    <property type="project" value="UniProtKB-UniRule"/>
</dbReference>
<comment type="subunit">
    <text evidence="3">Homotrimer.</text>
</comment>
<keyword evidence="6" id="KW-1185">Reference proteome</keyword>
<feature type="binding site" evidence="3">
    <location>
        <position position="12"/>
    </location>
    <ligand>
        <name>phosphate</name>
        <dbReference type="ChEBI" id="CHEBI:43474"/>
    </ligand>
</feature>
<organism evidence="5 6">
    <name type="scientific">Thalassolituus pacificus</name>
    <dbReference type="NCBI Taxonomy" id="2975440"/>
    <lineage>
        <taxon>Bacteria</taxon>
        <taxon>Pseudomonadati</taxon>
        <taxon>Pseudomonadota</taxon>
        <taxon>Gammaproteobacteria</taxon>
        <taxon>Oceanospirillales</taxon>
        <taxon>Oceanospirillaceae</taxon>
        <taxon>Thalassolituus</taxon>
    </lineage>
</organism>
<comment type="pathway">
    <text evidence="3">Purine metabolism; purine nucleoside salvage.</text>
</comment>
<keyword evidence="2 3" id="KW-0808">Transferase</keyword>
<dbReference type="InterPro" id="IPR018099">
    <property type="entry name" value="Purine_phosphorylase-2_CS"/>
</dbReference>
<comment type="caution">
    <text evidence="3">Lacks conserved residue(s) required for the propagation of feature annotation.</text>
</comment>
<feature type="domain" description="Nucleoside phosphorylase" evidence="4">
    <location>
        <begin position="5"/>
        <end position="245"/>
    </location>
</feature>
<accession>A0A9X2WE87</accession>
<feature type="binding site" evidence="3">
    <location>
        <position position="187"/>
    </location>
    <ligand>
        <name>substrate</name>
    </ligand>
</feature>
<proteinExistence type="inferred from homology"/>
<dbReference type="GO" id="GO:0017061">
    <property type="term" value="F:S-methyl-5-thioadenosine phosphorylase activity"/>
    <property type="evidence" value="ECO:0007669"/>
    <property type="project" value="InterPro"/>
</dbReference>